<proteinExistence type="predicted"/>
<dbReference type="Proteomes" id="UP001529510">
    <property type="component" value="Unassembled WGS sequence"/>
</dbReference>
<evidence type="ECO:0000313" key="3">
    <source>
        <dbReference type="EMBL" id="KAL0200475.1"/>
    </source>
</evidence>
<dbReference type="Pfam" id="PF25481">
    <property type="entry name" value="Nucleoprot-TPR"/>
    <property type="match status" value="1"/>
</dbReference>
<evidence type="ECO:0000313" key="4">
    <source>
        <dbReference type="Proteomes" id="UP001529510"/>
    </source>
</evidence>
<dbReference type="InterPro" id="IPR057577">
    <property type="entry name" value="Nucleoprot-TPR/MLP1_dom"/>
</dbReference>
<reference evidence="3 4" key="1">
    <citation type="submission" date="2024-05" db="EMBL/GenBank/DDBJ databases">
        <title>Genome sequencing and assembly of Indian major carp, Cirrhinus mrigala (Hamilton, 1822).</title>
        <authorList>
            <person name="Mohindra V."/>
            <person name="Chowdhury L.M."/>
            <person name="Lal K."/>
            <person name="Jena J.K."/>
        </authorList>
    </citation>
    <scope>NUCLEOTIDE SEQUENCE [LARGE SCALE GENOMIC DNA]</scope>
    <source>
        <strain evidence="3">CM1030</strain>
        <tissue evidence="3">Blood</tissue>
    </source>
</reference>
<organism evidence="3 4">
    <name type="scientific">Cirrhinus mrigala</name>
    <name type="common">Mrigala</name>
    <dbReference type="NCBI Taxonomy" id="683832"/>
    <lineage>
        <taxon>Eukaryota</taxon>
        <taxon>Metazoa</taxon>
        <taxon>Chordata</taxon>
        <taxon>Craniata</taxon>
        <taxon>Vertebrata</taxon>
        <taxon>Euteleostomi</taxon>
        <taxon>Actinopterygii</taxon>
        <taxon>Neopterygii</taxon>
        <taxon>Teleostei</taxon>
        <taxon>Ostariophysi</taxon>
        <taxon>Cypriniformes</taxon>
        <taxon>Cyprinidae</taxon>
        <taxon>Labeoninae</taxon>
        <taxon>Labeonini</taxon>
        <taxon>Cirrhinus</taxon>
    </lineage>
</organism>
<dbReference type="EMBL" id="JAMKFB020000002">
    <property type="protein sequence ID" value="KAL0200475.1"/>
    <property type="molecule type" value="Genomic_DNA"/>
</dbReference>
<evidence type="ECO:0000259" key="2">
    <source>
        <dbReference type="Pfam" id="PF25481"/>
    </source>
</evidence>
<dbReference type="PANTHER" id="PTHR18898:SF3">
    <property type="entry name" value="NUCLEOPROTEIN TPR"/>
    <property type="match status" value="1"/>
</dbReference>
<keyword evidence="1" id="KW-0175">Coiled coil</keyword>
<feature type="non-terminal residue" evidence="3">
    <location>
        <position position="89"/>
    </location>
</feature>
<comment type="caution">
    <text evidence="3">The sequence shown here is derived from an EMBL/GenBank/DDBJ whole genome shotgun (WGS) entry which is preliminary data.</text>
</comment>
<feature type="non-terminal residue" evidence="3">
    <location>
        <position position="1"/>
    </location>
</feature>
<protein>
    <recommendedName>
        <fullName evidence="2">Nucleoprotein TPR/MPL1 domain-containing protein</fullName>
    </recommendedName>
</protein>
<evidence type="ECO:0000256" key="1">
    <source>
        <dbReference type="SAM" id="Coils"/>
    </source>
</evidence>
<keyword evidence="4" id="KW-1185">Reference proteome</keyword>
<dbReference type="PANTHER" id="PTHR18898">
    <property type="entry name" value="NUCLEOPROTEIN TPR-RELATED"/>
    <property type="match status" value="1"/>
</dbReference>
<feature type="coiled-coil region" evidence="1">
    <location>
        <begin position="2"/>
        <end position="57"/>
    </location>
</feature>
<name>A0ABD0RPN5_CIRMR</name>
<gene>
    <name evidence="3" type="ORF">M9458_003662</name>
</gene>
<sequence length="89" mass="10646">DLKRLNDKLVETNTIKMELQLKLDELQSSEVSIQYREKRMEQEKELLQNQNTWLNAELKSKTDELYTESRDKGKEILELKCSLESKKEE</sequence>
<accession>A0ABD0RPN5</accession>
<dbReference type="AlphaFoldDB" id="A0ABD0RPN5"/>
<feature type="domain" description="Nucleoprotein TPR/MPL1" evidence="2">
    <location>
        <begin position="28"/>
        <end position="89"/>
    </location>
</feature>